<accession>A0AAW2XZH7</accession>
<dbReference type="Pfam" id="PF03931">
    <property type="entry name" value="Skp1_POZ"/>
    <property type="match status" value="1"/>
</dbReference>
<dbReference type="EMBL" id="JACGWN010000002">
    <property type="protein sequence ID" value="KAL0458221.1"/>
    <property type="molecule type" value="Genomic_DNA"/>
</dbReference>
<dbReference type="InterPro" id="IPR011333">
    <property type="entry name" value="SKP1/BTB/POZ_sf"/>
</dbReference>
<evidence type="ECO:0000256" key="1">
    <source>
        <dbReference type="ARBA" id="ARBA00004906"/>
    </source>
</evidence>
<dbReference type="InterPro" id="IPR016073">
    <property type="entry name" value="Skp1_comp_POZ"/>
</dbReference>
<feature type="region of interest" description="Disordered" evidence="2">
    <location>
        <begin position="1"/>
        <end position="22"/>
    </location>
</feature>
<proteinExistence type="predicted"/>
<comment type="caution">
    <text evidence="4">The sequence shown here is derived from an EMBL/GenBank/DDBJ whole genome shotgun (WGS) entry which is preliminary data.</text>
</comment>
<reference evidence="4" key="2">
    <citation type="journal article" date="2024" name="Plant">
        <title>Genomic evolution and insights into agronomic trait innovations of Sesamum species.</title>
        <authorList>
            <person name="Miao H."/>
            <person name="Wang L."/>
            <person name="Qu L."/>
            <person name="Liu H."/>
            <person name="Sun Y."/>
            <person name="Le M."/>
            <person name="Wang Q."/>
            <person name="Wei S."/>
            <person name="Zheng Y."/>
            <person name="Lin W."/>
            <person name="Duan Y."/>
            <person name="Cao H."/>
            <person name="Xiong S."/>
            <person name="Wang X."/>
            <person name="Wei L."/>
            <person name="Li C."/>
            <person name="Ma Q."/>
            <person name="Ju M."/>
            <person name="Zhao R."/>
            <person name="Li G."/>
            <person name="Mu C."/>
            <person name="Tian Q."/>
            <person name="Mei H."/>
            <person name="Zhang T."/>
            <person name="Gao T."/>
            <person name="Zhang H."/>
        </authorList>
    </citation>
    <scope>NUCLEOTIDE SEQUENCE</scope>
    <source>
        <strain evidence="4">KEN1</strain>
    </source>
</reference>
<dbReference type="SUPFAM" id="SSF54695">
    <property type="entry name" value="POZ domain"/>
    <property type="match status" value="1"/>
</dbReference>
<protein>
    <submittedName>
        <fullName evidence="4">SKP1-like protein 4</fullName>
    </submittedName>
</protein>
<evidence type="ECO:0000313" key="4">
    <source>
        <dbReference type="EMBL" id="KAL0458221.1"/>
    </source>
</evidence>
<dbReference type="GO" id="GO:0006511">
    <property type="term" value="P:ubiquitin-dependent protein catabolic process"/>
    <property type="evidence" value="ECO:0007669"/>
    <property type="project" value="InterPro"/>
</dbReference>
<feature type="domain" description="SKP1 component POZ" evidence="3">
    <location>
        <begin position="27"/>
        <end position="67"/>
    </location>
</feature>
<organism evidence="4">
    <name type="scientific">Sesamum latifolium</name>
    <dbReference type="NCBI Taxonomy" id="2727402"/>
    <lineage>
        <taxon>Eukaryota</taxon>
        <taxon>Viridiplantae</taxon>
        <taxon>Streptophyta</taxon>
        <taxon>Embryophyta</taxon>
        <taxon>Tracheophyta</taxon>
        <taxon>Spermatophyta</taxon>
        <taxon>Magnoliopsida</taxon>
        <taxon>eudicotyledons</taxon>
        <taxon>Gunneridae</taxon>
        <taxon>Pentapetalae</taxon>
        <taxon>asterids</taxon>
        <taxon>lamiids</taxon>
        <taxon>Lamiales</taxon>
        <taxon>Pedaliaceae</taxon>
        <taxon>Sesamum</taxon>
    </lineage>
</organism>
<dbReference type="AlphaFoldDB" id="A0AAW2XZH7"/>
<sequence length="72" mass="7881">MSTQNEIPVAEQIDNGNTESEKKTRTLILKTSDGQEFEVPESAAVLSVTIKHILEDECELSKIPLPVSTAEP</sequence>
<comment type="pathway">
    <text evidence="1">Protein modification; protein ubiquitination.</text>
</comment>
<gene>
    <name evidence="4" type="ORF">Slati_0449300</name>
</gene>
<evidence type="ECO:0000256" key="2">
    <source>
        <dbReference type="SAM" id="MobiDB-lite"/>
    </source>
</evidence>
<evidence type="ECO:0000259" key="3">
    <source>
        <dbReference type="Pfam" id="PF03931"/>
    </source>
</evidence>
<reference evidence="4" key="1">
    <citation type="submission" date="2020-06" db="EMBL/GenBank/DDBJ databases">
        <authorList>
            <person name="Li T."/>
            <person name="Hu X."/>
            <person name="Zhang T."/>
            <person name="Song X."/>
            <person name="Zhang H."/>
            <person name="Dai N."/>
            <person name="Sheng W."/>
            <person name="Hou X."/>
            <person name="Wei L."/>
        </authorList>
    </citation>
    <scope>NUCLEOTIDE SEQUENCE</scope>
    <source>
        <strain evidence="4">KEN1</strain>
        <tissue evidence="4">Leaf</tissue>
    </source>
</reference>
<name>A0AAW2XZH7_9LAMI</name>
<dbReference type="Gene3D" id="3.30.710.10">
    <property type="entry name" value="Potassium Channel Kv1.1, Chain A"/>
    <property type="match status" value="1"/>
</dbReference>